<comment type="similarity">
    <text evidence="4">Belongs to the peptidase C56 family. HSP31-like subfamily.</text>
</comment>
<evidence type="ECO:0000256" key="1">
    <source>
        <dbReference type="ARBA" id="ARBA00013134"/>
    </source>
</evidence>
<evidence type="ECO:0000256" key="5">
    <source>
        <dbReference type="ARBA" id="ARBA00048082"/>
    </source>
</evidence>
<evidence type="ECO:0000259" key="6">
    <source>
        <dbReference type="Pfam" id="PF01965"/>
    </source>
</evidence>
<reference evidence="7 8" key="1">
    <citation type="journal article" date="2021" name="Nat. Commun.">
        <title>Genetic determinants of endophytism in the Arabidopsis root mycobiome.</title>
        <authorList>
            <person name="Mesny F."/>
            <person name="Miyauchi S."/>
            <person name="Thiergart T."/>
            <person name="Pickel B."/>
            <person name="Atanasova L."/>
            <person name="Karlsson M."/>
            <person name="Huettel B."/>
            <person name="Barry K.W."/>
            <person name="Haridas S."/>
            <person name="Chen C."/>
            <person name="Bauer D."/>
            <person name="Andreopoulos W."/>
            <person name="Pangilinan J."/>
            <person name="LaButti K."/>
            <person name="Riley R."/>
            <person name="Lipzen A."/>
            <person name="Clum A."/>
            <person name="Drula E."/>
            <person name="Henrissat B."/>
            <person name="Kohler A."/>
            <person name="Grigoriev I.V."/>
            <person name="Martin F.M."/>
            <person name="Hacquard S."/>
        </authorList>
    </citation>
    <scope>NUCLEOTIDE SEQUENCE [LARGE SCALE GENOMIC DNA]</scope>
    <source>
        <strain evidence="7 8">MPI-CAGE-CH-0241</strain>
    </source>
</reference>
<dbReference type="CDD" id="cd03141">
    <property type="entry name" value="GATase1_Hsp31_like"/>
    <property type="match status" value="1"/>
</dbReference>
<feature type="domain" description="DJ-1/PfpI" evidence="6">
    <location>
        <begin position="97"/>
        <end position="230"/>
    </location>
</feature>
<dbReference type="SUPFAM" id="SSF52317">
    <property type="entry name" value="Class I glutamine amidotransferase-like"/>
    <property type="match status" value="1"/>
</dbReference>
<name>A0A9P8W879_9HYPO</name>
<dbReference type="AlphaFoldDB" id="A0A9P8W879"/>
<dbReference type="InterPro" id="IPR002818">
    <property type="entry name" value="DJ-1/PfpI"/>
</dbReference>
<evidence type="ECO:0000256" key="2">
    <source>
        <dbReference type="ARBA" id="ARBA00023016"/>
    </source>
</evidence>
<evidence type="ECO:0000256" key="4">
    <source>
        <dbReference type="ARBA" id="ARBA00038493"/>
    </source>
</evidence>
<evidence type="ECO:0000313" key="8">
    <source>
        <dbReference type="Proteomes" id="UP000777438"/>
    </source>
</evidence>
<dbReference type="OrthoDB" id="543156at2759"/>
<accession>A0A9P8W879</accession>
<dbReference type="PANTHER" id="PTHR48094:SF11">
    <property type="entry name" value="GLUTATHIONE-INDEPENDENT GLYOXALASE HSP31-RELATED"/>
    <property type="match status" value="1"/>
</dbReference>
<dbReference type="GO" id="GO:0019172">
    <property type="term" value="F:glyoxalase III activity"/>
    <property type="evidence" value="ECO:0007669"/>
    <property type="project" value="UniProtKB-EC"/>
</dbReference>
<dbReference type="Pfam" id="PF01965">
    <property type="entry name" value="DJ-1_PfpI"/>
    <property type="match status" value="1"/>
</dbReference>
<dbReference type="Proteomes" id="UP000777438">
    <property type="component" value="Unassembled WGS sequence"/>
</dbReference>
<keyword evidence="7" id="KW-0315">Glutamine amidotransferase</keyword>
<dbReference type="GO" id="GO:0019243">
    <property type="term" value="P:methylglyoxal catabolic process to D-lactate via S-lactoyl-glutathione"/>
    <property type="evidence" value="ECO:0007669"/>
    <property type="project" value="TreeGrafter"/>
</dbReference>
<dbReference type="InterPro" id="IPR050325">
    <property type="entry name" value="Prot/Nucl_acid_deglycase"/>
</dbReference>
<proteinExistence type="inferred from homology"/>
<keyword evidence="3" id="KW-0456">Lyase</keyword>
<keyword evidence="2" id="KW-0346">Stress response</keyword>
<dbReference type="Gene3D" id="3.40.50.880">
    <property type="match status" value="1"/>
</dbReference>
<dbReference type="EMBL" id="JAGPYM010000006">
    <property type="protein sequence ID" value="KAH6892992.1"/>
    <property type="molecule type" value="Genomic_DNA"/>
</dbReference>
<evidence type="ECO:0000313" key="7">
    <source>
        <dbReference type="EMBL" id="KAH6892992.1"/>
    </source>
</evidence>
<sequence length="234" mass="25179">MALKKVLVVLTSQDKMTNGNPTGWYLPELAHPYYDLIGEDEANPKVEIVVASPAGNVAPLDQGSVKMFESDPESVKFHKEKKSVWEETRPLGEFLGKSSEYEAVFYPGGHGPMFDLVNDKDSLKLIQEFYEAGKPVAAVCHGPIVFVNVTVNGGQPLLKDREATGFSNAEEDAVGLTDAMPVLLEDEIKRVGGKYTKAAEPWGEKVVVDGLIITGQNPGSAHAVGKALAKAIGI</sequence>
<evidence type="ECO:0000256" key="3">
    <source>
        <dbReference type="ARBA" id="ARBA00023239"/>
    </source>
</evidence>
<keyword evidence="8" id="KW-1185">Reference proteome</keyword>
<dbReference type="PANTHER" id="PTHR48094">
    <property type="entry name" value="PROTEIN/NUCLEIC ACID DEGLYCASE DJ-1-RELATED"/>
    <property type="match status" value="1"/>
</dbReference>
<dbReference type="InterPro" id="IPR029062">
    <property type="entry name" value="Class_I_gatase-like"/>
</dbReference>
<comment type="caution">
    <text evidence="7">The sequence shown here is derived from an EMBL/GenBank/DDBJ whole genome shotgun (WGS) entry which is preliminary data.</text>
</comment>
<protein>
    <recommendedName>
        <fullName evidence="1">D-lactate dehydratase</fullName>
        <ecNumber evidence="1">4.2.1.130</ecNumber>
    </recommendedName>
</protein>
<dbReference type="EC" id="4.2.1.130" evidence="1"/>
<gene>
    <name evidence="7" type="ORF">B0T10DRAFT_263488</name>
</gene>
<dbReference type="GO" id="GO:0005737">
    <property type="term" value="C:cytoplasm"/>
    <property type="evidence" value="ECO:0007669"/>
    <property type="project" value="TreeGrafter"/>
</dbReference>
<organism evidence="7 8">
    <name type="scientific">Thelonectria olida</name>
    <dbReference type="NCBI Taxonomy" id="1576542"/>
    <lineage>
        <taxon>Eukaryota</taxon>
        <taxon>Fungi</taxon>
        <taxon>Dikarya</taxon>
        <taxon>Ascomycota</taxon>
        <taxon>Pezizomycotina</taxon>
        <taxon>Sordariomycetes</taxon>
        <taxon>Hypocreomycetidae</taxon>
        <taxon>Hypocreales</taxon>
        <taxon>Nectriaceae</taxon>
        <taxon>Thelonectria</taxon>
    </lineage>
</organism>
<comment type="catalytic activity">
    <reaction evidence="5">
        <text>methylglyoxal + H2O = (R)-lactate + H(+)</text>
        <dbReference type="Rhea" id="RHEA:27754"/>
        <dbReference type="ChEBI" id="CHEBI:15377"/>
        <dbReference type="ChEBI" id="CHEBI:15378"/>
        <dbReference type="ChEBI" id="CHEBI:16004"/>
        <dbReference type="ChEBI" id="CHEBI:17158"/>
        <dbReference type="EC" id="4.2.1.130"/>
    </reaction>
</comment>